<evidence type="ECO:0000313" key="2">
    <source>
        <dbReference type="Proteomes" id="UP000256964"/>
    </source>
</evidence>
<proteinExistence type="predicted"/>
<dbReference type="OrthoDB" id="3227112at2759"/>
<dbReference type="AlphaFoldDB" id="A0A371CP11"/>
<accession>A0A371CP11</accession>
<name>A0A371CP11_9APHY</name>
<dbReference type="EMBL" id="KZ857495">
    <property type="protein sequence ID" value="RDX42025.1"/>
    <property type="molecule type" value="Genomic_DNA"/>
</dbReference>
<gene>
    <name evidence="1" type="ORF">OH76DRAFT_1411562</name>
</gene>
<protein>
    <submittedName>
        <fullName evidence="1">Uncharacterized protein</fullName>
    </submittedName>
</protein>
<reference evidence="1 2" key="1">
    <citation type="journal article" date="2018" name="Biotechnol. Biofuels">
        <title>Integrative visual omics of the white-rot fungus Polyporus brumalis exposes the biotechnological potential of its oxidative enzymes for delignifying raw plant biomass.</title>
        <authorList>
            <person name="Miyauchi S."/>
            <person name="Rancon A."/>
            <person name="Drula E."/>
            <person name="Hage H."/>
            <person name="Chaduli D."/>
            <person name="Favel A."/>
            <person name="Grisel S."/>
            <person name="Henrissat B."/>
            <person name="Herpoel-Gimbert I."/>
            <person name="Ruiz-Duenas F.J."/>
            <person name="Chevret D."/>
            <person name="Hainaut M."/>
            <person name="Lin J."/>
            <person name="Wang M."/>
            <person name="Pangilinan J."/>
            <person name="Lipzen A."/>
            <person name="Lesage-Meessen L."/>
            <person name="Navarro D."/>
            <person name="Riley R."/>
            <person name="Grigoriev I.V."/>
            <person name="Zhou S."/>
            <person name="Raouche S."/>
            <person name="Rosso M.N."/>
        </authorList>
    </citation>
    <scope>NUCLEOTIDE SEQUENCE [LARGE SCALE GENOMIC DNA]</scope>
    <source>
        <strain evidence="1 2">BRFM 1820</strain>
    </source>
</reference>
<organism evidence="1 2">
    <name type="scientific">Lentinus brumalis</name>
    <dbReference type="NCBI Taxonomy" id="2498619"/>
    <lineage>
        <taxon>Eukaryota</taxon>
        <taxon>Fungi</taxon>
        <taxon>Dikarya</taxon>
        <taxon>Basidiomycota</taxon>
        <taxon>Agaricomycotina</taxon>
        <taxon>Agaricomycetes</taxon>
        <taxon>Polyporales</taxon>
        <taxon>Polyporaceae</taxon>
        <taxon>Lentinus</taxon>
    </lineage>
</organism>
<sequence length="152" mass="17696">MSELSPASSATSTIPQSDEFRIPRPVVMAGMELPELEMWRWWLRIKKFDMKTPLDRGLRLLAVLDIGKFVRRFGFRFTVFGERPEPLRYILVTQSKWFHEGYLGMPEEEIPFYPGPGKCEERAHVFLQKCKIRGAAELPYRTLLAGEDPSLY</sequence>
<evidence type="ECO:0000313" key="1">
    <source>
        <dbReference type="EMBL" id="RDX42025.1"/>
    </source>
</evidence>
<dbReference type="Proteomes" id="UP000256964">
    <property type="component" value="Unassembled WGS sequence"/>
</dbReference>
<keyword evidence="2" id="KW-1185">Reference proteome</keyword>